<reference evidence="5 6" key="1">
    <citation type="journal article" date="2017" name="Mol. Biol. Evol.">
        <title>The 4-celled Tetrabaena socialis nuclear genome reveals the essential components for genetic control of cell number at the origin of multicellularity in the volvocine lineage.</title>
        <authorList>
            <person name="Featherston J."/>
            <person name="Arakaki Y."/>
            <person name="Hanschen E.R."/>
            <person name="Ferris P.J."/>
            <person name="Michod R.E."/>
            <person name="Olson B.J.S.C."/>
            <person name="Nozaki H."/>
            <person name="Durand P.M."/>
        </authorList>
    </citation>
    <scope>NUCLEOTIDE SEQUENCE [LARGE SCALE GENOMIC DNA]</scope>
    <source>
        <strain evidence="5 6">NIES-571</strain>
    </source>
</reference>
<evidence type="ECO:0000256" key="1">
    <source>
        <dbReference type="ARBA" id="ARBA00004906"/>
    </source>
</evidence>
<name>A0A2J7ZV82_9CHLO</name>
<dbReference type="Gene3D" id="3.30.710.10">
    <property type="entry name" value="Potassium Channel Kv1.1, Chain A"/>
    <property type="match status" value="1"/>
</dbReference>
<dbReference type="Pfam" id="PF00651">
    <property type="entry name" value="BTB"/>
    <property type="match status" value="1"/>
</dbReference>
<dbReference type="CDD" id="cd00121">
    <property type="entry name" value="MATH"/>
    <property type="match status" value="1"/>
</dbReference>
<dbReference type="SUPFAM" id="SSF54695">
    <property type="entry name" value="POZ domain"/>
    <property type="match status" value="1"/>
</dbReference>
<dbReference type="EMBL" id="PGGS01000416">
    <property type="protein sequence ID" value="PNH04172.1"/>
    <property type="molecule type" value="Genomic_DNA"/>
</dbReference>
<accession>A0A2J7ZV82</accession>
<gene>
    <name evidence="5" type="ORF">TSOC_009691</name>
</gene>
<dbReference type="PANTHER" id="PTHR46231:SF1">
    <property type="entry name" value="ANKYRIN REPEAT AND BTB_POZ DOMAIN-CONTAINING PROTEIN 1"/>
    <property type="match status" value="1"/>
</dbReference>
<dbReference type="GO" id="GO:0005737">
    <property type="term" value="C:cytoplasm"/>
    <property type="evidence" value="ECO:0007669"/>
    <property type="project" value="TreeGrafter"/>
</dbReference>
<protein>
    <submittedName>
        <fullName evidence="5">Protein roadkill</fullName>
    </submittedName>
</protein>
<dbReference type="InterPro" id="IPR002083">
    <property type="entry name" value="MATH/TRAF_dom"/>
</dbReference>
<dbReference type="AlphaFoldDB" id="A0A2J7ZV82"/>
<dbReference type="Proteomes" id="UP000236333">
    <property type="component" value="Unassembled WGS sequence"/>
</dbReference>
<evidence type="ECO:0000313" key="5">
    <source>
        <dbReference type="EMBL" id="PNH04172.1"/>
    </source>
</evidence>
<sequence length="288" mass="31102">MGLGKHPSNHISLFLVADEETQLLGPYLSFKLGVKHHKDPNKDCVKEACHIFSTEAPDWGFAQFMLQSEVSVESGYLSSSGTLTVIVQARDVGPHSGRAKKRNRVVPSGLGSDLLALLDEPGDTADLTITAGGRSFRVHRAILAARCTYFKTLFSSTFADSAAKELPLADTNAGALALLLRYLYGDALPGCARELLKPAAELADLLLLPAVCEVLQDRIAATVTPASVIDDMLWAEQQHHDELLADLERSYLDSAGAVDKGRVVALAVQNPQLMARLHLAMVEHGKPR</sequence>
<dbReference type="InterPro" id="IPR008974">
    <property type="entry name" value="TRAF-like"/>
</dbReference>
<dbReference type="Gene3D" id="2.60.210.10">
    <property type="entry name" value="Apoptosis, Tumor Necrosis Factor Receptor Associated Protein 2, Chain A"/>
    <property type="match status" value="1"/>
</dbReference>
<dbReference type="PROSITE" id="PS50097">
    <property type="entry name" value="BTB"/>
    <property type="match status" value="1"/>
</dbReference>
<evidence type="ECO:0000256" key="2">
    <source>
        <dbReference type="ARBA" id="ARBA00022737"/>
    </source>
</evidence>
<proteinExistence type="predicted"/>
<keyword evidence="6" id="KW-1185">Reference proteome</keyword>
<dbReference type="InterPro" id="IPR011333">
    <property type="entry name" value="SKP1/BTB/POZ_sf"/>
</dbReference>
<dbReference type="SMART" id="SM00225">
    <property type="entry name" value="BTB"/>
    <property type="match status" value="1"/>
</dbReference>
<keyword evidence="3" id="KW-0040">ANK repeat</keyword>
<dbReference type="PANTHER" id="PTHR46231">
    <property type="entry name" value="ANKYRIN REPEAT AND BTB/POZ DOMAIN-CONTAINING PROTEIN 1"/>
    <property type="match status" value="1"/>
</dbReference>
<evidence type="ECO:0000259" key="4">
    <source>
        <dbReference type="PROSITE" id="PS50097"/>
    </source>
</evidence>
<keyword evidence="2" id="KW-0677">Repeat</keyword>
<comment type="caution">
    <text evidence="5">The sequence shown here is derived from an EMBL/GenBank/DDBJ whole genome shotgun (WGS) entry which is preliminary data.</text>
</comment>
<dbReference type="GO" id="GO:0000151">
    <property type="term" value="C:ubiquitin ligase complex"/>
    <property type="evidence" value="ECO:0007669"/>
    <property type="project" value="TreeGrafter"/>
</dbReference>
<evidence type="ECO:0000256" key="3">
    <source>
        <dbReference type="ARBA" id="ARBA00023043"/>
    </source>
</evidence>
<dbReference type="OrthoDB" id="546239at2759"/>
<evidence type="ECO:0000313" key="6">
    <source>
        <dbReference type="Proteomes" id="UP000236333"/>
    </source>
</evidence>
<comment type="pathway">
    <text evidence="1">Protein modification; protein ubiquitination.</text>
</comment>
<dbReference type="InterPro" id="IPR044515">
    <property type="entry name" value="ABTB1"/>
</dbReference>
<dbReference type="SUPFAM" id="SSF49599">
    <property type="entry name" value="TRAF domain-like"/>
    <property type="match status" value="1"/>
</dbReference>
<dbReference type="CDD" id="cd18186">
    <property type="entry name" value="BTB_POZ_ZBTB_KLHL-like"/>
    <property type="match status" value="1"/>
</dbReference>
<feature type="domain" description="BTB" evidence="4">
    <location>
        <begin position="125"/>
        <end position="184"/>
    </location>
</feature>
<dbReference type="InterPro" id="IPR000210">
    <property type="entry name" value="BTB/POZ_dom"/>
</dbReference>
<organism evidence="5 6">
    <name type="scientific">Tetrabaena socialis</name>
    <dbReference type="NCBI Taxonomy" id="47790"/>
    <lineage>
        <taxon>Eukaryota</taxon>
        <taxon>Viridiplantae</taxon>
        <taxon>Chlorophyta</taxon>
        <taxon>core chlorophytes</taxon>
        <taxon>Chlorophyceae</taxon>
        <taxon>CS clade</taxon>
        <taxon>Chlamydomonadales</taxon>
        <taxon>Tetrabaenaceae</taxon>
        <taxon>Tetrabaena</taxon>
    </lineage>
</organism>